<comment type="cofactor">
    <cofactor evidence="6">
        <name>Zn(2+)</name>
        <dbReference type="ChEBI" id="CHEBI:29105"/>
    </cofactor>
    <text evidence="6">Binds 2 Zn(2+) ions per subunit.</text>
</comment>
<feature type="binding site" evidence="6">
    <location>
        <position position="203"/>
    </location>
    <ligand>
        <name>Ca(2+)</name>
        <dbReference type="ChEBI" id="CHEBI:29108"/>
        <label>3</label>
    </ligand>
</feature>
<evidence type="ECO:0000256" key="4">
    <source>
        <dbReference type="ARBA" id="ARBA00022801"/>
    </source>
</evidence>
<feature type="binding site" description="in inhibited form" evidence="6">
    <location>
        <position position="90"/>
    </location>
    <ligand>
        <name>Zn(2+)</name>
        <dbReference type="ChEBI" id="CHEBI:29105"/>
        <label>2</label>
        <note>catalytic</note>
    </ligand>
</feature>
<accession>A0AA41W072</accession>
<gene>
    <name evidence="9" type="ORF">MKW94_026827</name>
</gene>
<dbReference type="InterPro" id="IPR021190">
    <property type="entry name" value="Pept_M10A"/>
</dbReference>
<evidence type="ECO:0000256" key="5">
    <source>
        <dbReference type="ARBA" id="ARBA00022833"/>
    </source>
</evidence>
<organism evidence="9 10">
    <name type="scientific">Papaver nudicaule</name>
    <name type="common">Iceland poppy</name>
    <dbReference type="NCBI Taxonomy" id="74823"/>
    <lineage>
        <taxon>Eukaryota</taxon>
        <taxon>Viridiplantae</taxon>
        <taxon>Streptophyta</taxon>
        <taxon>Embryophyta</taxon>
        <taxon>Tracheophyta</taxon>
        <taxon>Spermatophyta</taxon>
        <taxon>Magnoliopsida</taxon>
        <taxon>Ranunculales</taxon>
        <taxon>Papaveraceae</taxon>
        <taxon>Papaveroideae</taxon>
        <taxon>Papaver</taxon>
    </lineage>
</organism>
<feature type="domain" description="Peptidoglycan binding-like" evidence="8">
    <location>
        <begin position="24"/>
        <end position="85"/>
    </location>
</feature>
<dbReference type="GO" id="GO:0004222">
    <property type="term" value="F:metalloendopeptidase activity"/>
    <property type="evidence" value="ECO:0007669"/>
    <property type="project" value="InterPro"/>
</dbReference>
<evidence type="ECO:0000259" key="8">
    <source>
        <dbReference type="Pfam" id="PF01471"/>
    </source>
</evidence>
<dbReference type="InterPro" id="IPR002477">
    <property type="entry name" value="Peptidoglycan-bd-like"/>
</dbReference>
<dbReference type="GO" id="GO:0031012">
    <property type="term" value="C:extracellular matrix"/>
    <property type="evidence" value="ECO:0007669"/>
    <property type="project" value="InterPro"/>
</dbReference>
<dbReference type="GO" id="GO:0008270">
    <property type="term" value="F:zinc ion binding"/>
    <property type="evidence" value="ECO:0007669"/>
    <property type="project" value="InterPro"/>
</dbReference>
<dbReference type="AlphaFoldDB" id="A0AA41W072"/>
<feature type="binding site" evidence="6">
    <location>
        <position position="204"/>
    </location>
    <ligand>
        <name>Ca(2+)</name>
        <dbReference type="ChEBI" id="CHEBI:29108"/>
        <label>3</label>
    </ligand>
</feature>
<dbReference type="InterPro" id="IPR024079">
    <property type="entry name" value="MetalloPept_cat_dom_sf"/>
</dbReference>
<dbReference type="EMBL" id="JAJJMA010331530">
    <property type="protein sequence ID" value="MCL7050781.1"/>
    <property type="molecule type" value="Genomic_DNA"/>
</dbReference>
<keyword evidence="6" id="KW-0106">Calcium</keyword>
<dbReference type="Pfam" id="PF01471">
    <property type="entry name" value="PG_binding_1"/>
    <property type="match status" value="1"/>
</dbReference>
<evidence type="ECO:0000256" key="6">
    <source>
        <dbReference type="PIRSR" id="PIRSR621190-2"/>
    </source>
</evidence>
<comment type="cofactor">
    <cofactor evidence="6">
        <name>Ca(2+)</name>
        <dbReference type="ChEBI" id="CHEBI:29108"/>
    </cofactor>
    <text evidence="6">Can bind about 5 Ca(2+) ions per subunit.</text>
</comment>
<dbReference type="PRINTS" id="PR00138">
    <property type="entry name" value="MATRIXIN"/>
</dbReference>
<proteinExistence type="inferred from homology"/>
<name>A0AA41W072_PAPNU</name>
<dbReference type="GO" id="GO:0030574">
    <property type="term" value="P:collagen catabolic process"/>
    <property type="evidence" value="ECO:0007669"/>
    <property type="project" value="TreeGrafter"/>
</dbReference>
<dbReference type="Pfam" id="PF00413">
    <property type="entry name" value="Peptidase_M10"/>
    <property type="match status" value="1"/>
</dbReference>
<dbReference type="InterPro" id="IPR036365">
    <property type="entry name" value="PGBD-like_sf"/>
</dbReference>
<keyword evidence="4" id="KW-0378">Hydrolase</keyword>
<sequence length="271" mass="30932">MIILIHKHSTFFEGCSKGQTVEGLNEVKQYLKKFGYAMDVMFPVETQHMNDDVFDYVLESQIQTHQSKFHLEVTGILDAQTVKQMIMPRCGGSDIVYGTTFTRYNDHHPEKRGSIVFDSASDYNFFPDNPPKIRSKTELTCRLSDTTAVNVDTEVLDFVCSRAFAKWAAVTDFNFVRSTNADVAADIQIAFRRSNDIGDAVMDGPGGILACAFAPSDRRIYYDEWMANPWSNMNDLESVAMQTYIICKTGKYFEFNKMFYYCFSLEIPKTP</sequence>
<dbReference type="PANTHER" id="PTHR10201:SF213">
    <property type="entry name" value="METALLOENDOPROTEINASE 2-MMP-LIKE"/>
    <property type="match status" value="1"/>
</dbReference>
<feature type="binding site" evidence="6">
    <location>
        <position position="186"/>
    </location>
    <ligand>
        <name>Ca(2+)</name>
        <dbReference type="ChEBI" id="CHEBI:29108"/>
        <label>2</label>
    </ligand>
</feature>
<evidence type="ECO:0000256" key="2">
    <source>
        <dbReference type="ARBA" id="ARBA00022670"/>
    </source>
</evidence>
<dbReference type="Gene3D" id="3.40.390.10">
    <property type="entry name" value="Collagenase (Catalytic Domain)"/>
    <property type="match status" value="1"/>
</dbReference>
<evidence type="ECO:0000313" key="10">
    <source>
        <dbReference type="Proteomes" id="UP001177140"/>
    </source>
</evidence>
<dbReference type="SUPFAM" id="SSF47090">
    <property type="entry name" value="PGBD-like"/>
    <property type="match status" value="1"/>
</dbReference>
<evidence type="ECO:0000256" key="1">
    <source>
        <dbReference type="ARBA" id="ARBA00009614"/>
    </source>
</evidence>
<comment type="caution">
    <text evidence="9">The sequence shown here is derived from an EMBL/GenBank/DDBJ whole genome shotgun (WGS) entry which is preliminary data.</text>
</comment>
<evidence type="ECO:0000256" key="3">
    <source>
        <dbReference type="ARBA" id="ARBA00022723"/>
    </source>
</evidence>
<evidence type="ECO:0000259" key="7">
    <source>
        <dbReference type="Pfam" id="PF00413"/>
    </source>
</evidence>
<dbReference type="GO" id="GO:0006508">
    <property type="term" value="P:proteolysis"/>
    <property type="evidence" value="ECO:0007669"/>
    <property type="project" value="UniProtKB-KW"/>
</dbReference>
<keyword evidence="2" id="KW-0645">Protease</keyword>
<keyword evidence="5 6" id="KW-0862">Zinc</keyword>
<keyword evidence="3 6" id="KW-0479">Metal-binding</keyword>
<dbReference type="Proteomes" id="UP001177140">
    <property type="component" value="Unassembled WGS sequence"/>
</dbReference>
<feature type="domain" description="Peptidase M10 metallopeptidase" evidence="7">
    <location>
        <begin position="135"/>
        <end position="240"/>
    </location>
</feature>
<reference evidence="9" key="1">
    <citation type="submission" date="2022-03" db="EMBL/GenBank/DDBJ databases">
        <title>A functionally conserved STORR gene fusion in Papaver species that diverged 16.8 million years ago.</title>
        <authorList>
            <person name="Catania T."/>
        </authorList>
    </citation>
    <scope>NUCLEOTIDE SEQUENCE</scope>
    <source>
        <strain evidence="9">S-191538</strain>
    </source>
</reference>
<keyword evidence="10" id="KW-1185">Reference proteome</keyword>
<dbReference type="PANTHER" id="PTHR10201">
    <property type="entry name" value="MATRIX METALLOPROTEINASE"/>
    <property type="match status" value="1"/>
</dbReference>
<evidence type="ECO:0000313" key="9">
    <source>
        <dbReference type="EMBL" id="MCL7050781.1"/>
    </source>
</evidence>
<dbReference type="InterPro" id="IPR001818">
    <property type="entry name" value="Pept_M10_metallopeptidase"/>
</dbReference>
<dbReference type="SUPFAM" id="SSF55486">
    <property type="entry name" value="Metalloproteases ('zincins'), catalytic domain"/>
    <property type="match status" value="1"/>
</dbReference>
<dbReference type="GO" id="GO:0030198">
    <property type="term" value="P:extracellular matrix organization"/>
    <property type="evidence" value="ECO:0007669"/>
    <property type="project" value="TreeGrafter"/>
</dbReference>
<comment type="similarity">
    <text evidence="1">Belongs to the peptidase M10A family. Matrix metalloproteinases (MMPs) subfamily.</text>
</comment>
<protein>
    <submittedName>
        <fullName evidence="9">Uncharacterized protein</fullName>
    </submittedName>
</protein>